<evidence type="ECO:0000313" key="2">
    <source>
        <dbReference type="Proteomes" id="UP000308600"/>
    </source>
</evidence>
<reference evidence="1 2" key="1">
    <citation type="journal article" date="2019" name="Nat. Ecol. Evol.">
        <title>Megaphylogeny resolves global patterns of mushroom evolution.</title>
        <authorList>
            <person name="Varga T."/>
            <person name="Krizsan K."/>
            <person name="Foldi C."/>
            <person name="Dima B."/>
            <person name="Sanchez-Garcia M."/>
            <person name="Sanchez-Ramirez S."/>
            <person name="Szollosi G.J."/>
            <person name="Szarkandi J.G."/>
            <person name="Papp V."/>
            <person name="Albert L."/>
            <person name="Andreopoulos W."/>
            <person name="Angelini C."/>
            <person name="Antonin V."/>
            <person name="Barry K.W."/>
            <person name="Bougher N.L."/>
            <person name="Buchanan P."/>
            <person name="Buyck B."/>
            <person name="Bense V."/>
            <person name="Catcheside P."/>
            <person name="Chovatia M."/>
            <person name="Cooper J."/>
            <person name="Damon W."/>
            <person name="Desjardin D."/>
            <person name="Finy P."/>
            <person name="Geml J."/>
            <person name="Haridas S."/>
            <person name="Hughes K."/>
            <person name="Justo A."/>
            <person name="Karasinski D."/>
            <person name="Kautmanova I."/>
            <person name="Kiss B."/>
            <person name="Kocsube S."/>
            <person name="Kotiranta H."/>
            <person name="LaButti K.M."/>
            <person name="Lechner B.E."/>
            <person name="Liimatainen K."/>
            <person name="Lipzen A."/>
            <person name="Lukacs Z."/>
            <person name="Mihaltcheva S."/>
            <person name="Morgado L.N."/>
            <person name="Niskanen T."/>
            <person name="Noordeloos M.E."/>
            <person name="Ohm R.A."/>
            <person name="Ortiz-Santana B."/>
            <person name="Ovrebo C."/>
            <person name="Racz N."/>
            <person name="Riley R."/>
            <person name="Savchenko A."/>
            <person name="Shiryaev A."/>
            <person name="Soop K."/>
            <person name="Spirin V."/>
            <person name="Szebenyi C."/>
            <person name="Tomsovsky M."/>
            <person name="Tulloss R.E."/>
            <person name="Uehling J."/>
            <person name="Grigoriev I.V."/>
            <person name="Vagvolgyi C."/>
            <person name="Papp T."/>
            <person name="Martin F.M."/>
            <person name="Miettinen O."/>
            <person name="Hibbett D.S."/>
            <person name="Nagy L.G."/>
        </authorList>
    </citation>
    <scope>NUCLEOTIDE SEQUENCE [LARGE SCALE GENOMIC DNA]</scope>
    <source>
        <strain evidence="1 2">NL-1719</strain>
    </source>
</reference>
<keyword evidence="2" id="KW-1185">Reference proteome</keyword>
<proteinExistence type="predicted"/>
<protein>
    <submittedName>
        <fullName evidence="1">Uncharacterized protein</fullName>
    </submittedName>
</protein>
<dbReference type="EMBL" id="ML208613">
    <property type="protein sequence ID" value="TFK62006.1"/>
    <property type="molecule type" value="Genomic_DNA"/>
</dbReference>
<sequence length="243" mass="27362">MYRGFRRHLPPITNRLAFIRGRSLSPDDAPILITNRMAFTTRYKTDEPGDKLLGTQGQRMRYKTDEPGDKLLGTQEDRAVVAGPSNRDDVMRPVNDGEESSSEEGSEDGCNGLSDSELQPCDRPDGRVSKPNDNGYSLGVVLGWSPERYRIVQNHLRQIAKKELDCRVLLKGQNEEARAAFLEKALKRFPFLAKYPGGWPAEDFASIYLKNCRLRIQKELKGKVDKRKGLARKKAKGKGKGRA</sequence>
<gene>
    <name evidence="1" type="ORF">BDN72DRAFT_863164</name>
</gene>
<name>A0ACD3A8Z7_9AGAR</name>
<evidence type="ECO:0000313" key="1">
    <source>
        <dbReference type="EMBL" id="TFK62006.1"/>
    </source>
</evidence>
<accession>A0ACD3A8Z7</accession>
<organism evidence="1 2">
    <name type="scientific">Pluteus cervinus</name>
    <dbReference type="NCBI Taxonomy" id="181527"/>
    <lineage>
        <taxon>Eukaryota</taxon>
        <taxon>Fungi</taxon>
        <taxon>Dikarya</taxon>
        <taxon>Basidiomycota</taxon>
        <taxon>Agaricomycotina</taxon>
        <taxon>Agaricomycetes</taxon>
        <taxon>Agaricomycetidae</taxon>
        <taxon>Agaricales</taxon>
        <taxon>Pluteineae</taxon>
        <taxon>Pluteaceae</taxon>
        <taxon>Pluteus</taxon>
    </lineage>
</organism>
<dbReference type="Proteomes" id="UP000308600">
    <property type="component" value="Unassembled WGS sequence"/>
</dbReference>